<dbReference type="EMBL" id="CP031094">
    <property type="protein sequence ID" value="QCF28045.1"/>
    <property type="molecule type" value="Genomic_DNA"/>
</dbReference>
<evidence type="ECO:0000313" key="1">
    <source>
        <dbReference type="EMBL" id="QCF28045.1"/>
    </source>
</evidence>
<dbReference type="RefSeq" id="WP_136550723.1">
    <property type="nucleotide sequence ID" value="NZ_CP031094.1"/>
</dbReference>
<dbReference type="KEGG" id="hmi:soil367_18400"/>
<proteinExistence type="predicted"/>
<dbReference type="Proteomes" id="UP000298049">
    <property type="component" value="Plasmid psoil36-7"/>
</dbReference>
<dbReference type="AlphaFoldDB" id="A0A4P7XM24"/>
<keyword evidence="1" id="KW-0614">Plasmid</keyword>
<accession>A0A4P7XM24</accession>
<sequence length="371" mass="40387">MVKEFVGGSYLGLALCALLILPGCTDYPRAGSVTISDWDQNELSYEGVDGAVYGVDEEALRATEVFLSDREQLGSLLVKTWSAQLAGSGFPELDLRYPGADANSMVNLPADLRALAANKEAEIRTEVQNEASKTSTSLAEAVSELKQIEIAELRYQAVIEEADAKLKAAEDESSPGAIENAKKAVFLAQTQAAQNYGTISRRQYRSQELTQEIERNSRRLHKLSSDAYLTDQLERGYVSFAEEDHSKVRDYVKSMQVDVISKLKPLARIAQRDTNFEGSADGLEGLIVAGRMNLVGGKGSVSPHTFMSYVDLADESLTHDGRIKITINERNLVNTPALSENSGQEEIVLEALIRSVSKGGFNGEVLFSPGA</sequence>
<geneLocation type="plasmid" evidence="1 2">
    <name>psoil36-7</name>
</geneLocation>
<protein>
    <submittedName>
        <fullName evidence="1">Uncharacterized protein</fullName>
    </submittedName>
</protein>
<reference evidence="1 2" key="1">
    <citation type="submission" date="2018-07" db="EMBL/GenBank/DDBJ databases">
        <title>Marsedoiliclastica nanhaica gen. nov. sp. nov., a novel marine hydrocarbonoclastic bacterium isolated from an in-situ enriched hydrocarbon-degrading consortium in deep-sea sediment.</title>
        <authorList>
            <person name="Dong C."/>
            <person name="Ma T."/>
            <person name="Liu R."/>
            <person name="Shao Z."/>
        </authorList>
    </citation>
    <scope>NUCLEOTIDE SEQUENCE [LARGE SCALE GENOMIC DNA]</scope>
    <source>
        <strain evidence="2">soil36-7</strain>
        <plasmid evidence="1 2">psoil36-7</plasmid>
    </source>
</reference>
<dbReference type="GeneID" id="40106980"/>
<gene>
    <name evidence="1" type="ORF">soil367_18400</name>
</gene>
<organism evidence="1 2">
    <name type="scientific">Hydrocarboniclastica marina</name>
    <dbReference type="NCBI Taxonomy" id="2259620"/>
    <lineage>
        <taxon>Bacteria</taxon>
        <taxon>Pseudomonadati</taxon>
        <taxon>Pseudomonadota</taxon>
        <taxon>Gammaproteobacteria</taxon>
        <taxon>Alteromonadales</taxon>
        <taxon>Alteromonadaceae</taxon>
        <taxon>Hydrocarboniclastica</taxon>
    </lineage>
</organism>
<name>A0A4P7XM24_9ALTE</name>
<keyword evidence="2" id="KW-1185">Reference proteome</keyword>
<evidence type="ECO:0000313" key="2">
    <source>
        <dbReference type="Proteomes" id="UP000298049"/>
    </source>
</evidence>